<dbReference type="AlphaFoldDB" id="A0A164IWQ3"/>
<reference evidence="3 4" key="1">
    <citation type="submission" date="2016-04" db="EMBL/GenBank/DDBJ databases">
        <authorList>
            <person name="Evans L.H."/>
            <person name="Alamgir A."/>
            <person name="Owens N."/>
            <person name="Weber N.D."/>
            <person name="Virtaneva K."/>
            <person name="Barbian K."/>
            <person name="Babar A."/>
            <person name="Rosenke K."/>
        </authorList>
    </citation>
    <scope>NUCLEOTIDE SEQUENCE [LARGE SCALE GENOMIC DNA]</scope>
    <source>
        <strain evidence="3 4">IFM 0406</strain>
    </source>
</reference>
<dbReference type="EMBL" id="LWGR01000016">
    <property type="protein sequence ID" value="KZM69815.1"/>
    <property type="molecule type" value="Genomic_DNA"/>
</dbReference>
<evidence type="ECO:0000259" key="2">
    <source>
        <dbReference type="Pfam" id="PF02481"/>
    </source>
</evidence>
<evidence type="ECO:0000313" key="4">
    <source>
        <dbReference type="Proteomes" id="UP000076512"/>
    </source>
</evidence>
<dbReference type="Proteomes" id="UP000076512">
    <property type="component" value="Unassembled WGS sequence"/>
</dbReference>
<dbReference type="InterPro" id="IPR003488">
    <property type="entry name" value="DprA"/>
</dbReference>
<feature type="domain" description="Smf/DprA SLOG" evidence="2">
    <location>
        <begin position="54"/>
        <end position="271"/>
    </location>
</feature>
<dbReference type="InterPro" id="IPR057666">
    <property type="entry name" value="DrpA_SLOG"/>
</dbReference>
<dbReference type="SUPFAM" id="SSF102405">
    <property type="entry name" value="MCP/YpsA-like"/>
    <property type="match status" value="1"/>
</dbReference>
<dbReference type="Pfam" id="PF02481">
    <property type="entry name" value="DNA_processg_A"/>
    <property type="match status" value="1"/>
</dbReference>
<dbReference type="PANTHER" id="PTHR43022">
    <property type="entry name" value="PROTEIN SMF"/>
    <property type="match status" value="1"/>
</dbReference>
<organism evidence="3 4">
    <name type="scientific">Nocardia terpenica</name>
    <dbReference type="NCBI Taxonomy" id="455432"/>
    <lineage>
        <taxon>Bacteria</taxon>
        <taxon>Bacillati</taxon>
        <taxon>Actinomycetota</taxon>
        <taxon>Actinomycetes</taxon>
        <taxon>Mycobacteriales</taxon>
        <taxon>Nocardiaceae</taxon>
        <taxon>Nocardia</taxon>
    </lineage>
</organism>
<proteinExistence type="inferred from homology"/>
<comment type="similarity">
    <text evidence="1">Belongs to the DprA/Smf family.</text>
</comment>
<dbReference type="GO" id="GO:0009294">
    <property type="term" value="P:DNA-mediated transformation"/>
    <property type="evidence" value="ECO:0007669"/>
    <property type="project" value="InterPro"/>
</dbReference>
<dbReference type="PANTHER" id="PTHR43022:SF1">
    <property type="entry name" value="PROTEIN SMF"/>
    <property type="match status" value="1"/>
</dbReference>
<comment type="caution">
    <text evidence="3">The sequence shown here is derived from an EMBL/GenBank/DDBJ whole genome shotgun (WGS) entry which is preliminary data.</text>
</comment>
<keyword evidence="4" id="KW-1185">Reference proteome</keyword>
<accession>A0A164IWQ3</accession>
<gene>
    <name evidence="3" type="ORF">AWN90_04155</name>
</gene>
<protein>
    <recommendedName>
        <fullName evidence="2">Smf/DprA SLOG domain-containing protein</fullName>
    </recommendedName>
</protein>
<dbReference type="Gene3D" id="3.40.50.450">
    <property type="match status" value="1"/>
</dbReference>
<dbReference type="STRING" id="455432.AWN90_04155"/>
<sequence>MAAPQLVRGLLAVYGPMEAADRLASGSADPRFGEHNRGHAREDLARIAALGGRLLTRDDAAWPADRLADLDTFDAAAMAPLALWTRGLGVTWLTADRAVAVTGSRACTPYGLAVTADIVSDLARHKWTIVSGAGYGVDAEAHRVALDASAPTIAVLANGLHRPFPPGNADLIARLAADGLLISEYPPGVETAPDRLRARQRLIAALTAGVVVCETGIRGSTRGTAAWAQRLARPLFAVPGPITSPASSGCHDLIRAGHARLVTTGQHIHDALTR</sequence>
<evidence type="ECO:0000256" key="1">
    <source>
        <dbReference type="ARBA" id="ARBA00006525"/>
    </source>
</evidence>
<name>A0A164IWQ3_9NOCA</name>
<evidence type="ECO:0000313" key="3">
    <source>
        <dbReference type="EMBL" id="KZM69815.1"/>
    </source>
</evidence>